<proteinExistence type="predicted"/>
<dbReference type="Proteomes" id="UP000682877">
    <property type="component" value="Chromosome 5"/>
</dbReference>
<reference evidence="1" key="1">
    <citation type="submission" date="2021-01" db="EMBL/GenBank/DDBJ databases">
        <authorList>
            <person name="Bezrukov I."/>
        </authorList>
    </citation>
    <scope>NUCLEOTIDE SEQUENCE</scope>
</reference>
<dbReference type="PANTHER" id="PTHR46192">
    <property type="entry name" value="BROAD-RANGE ACID PHOSPHATASE DET1"/>
    <property type="match status" value="1"/>
</dbReference>
<keyword evidence="2" id="KW-1185">Reference proteome</keyword>
<protein>
    <recommendedName>
        <fullName evidence="3">Phosphoglycerate mutase family protein</fullName>
    </recommendedName>
</protein>
<sequence length="186" mass="21499">MYRNRSKQRRNESDEEGERAIWPLFLSVPGGRIRRRRLRSSLKYVSSGEGGNWNIGGPSTDSNPWGSKPTSDVWVSLELDIAVLLSSLCFVFFHNSLCFLESLWRDIDMNILHINPSHELNFVIVSHGLTSRVFLMKWFKWTVEQFEGLNNPGNSEIRVMELGQGGDYSLAINQIVYTILRRHRSR</sequence>
<name>A0A8S2AG96_ARAAE</name>
<dbReference type="AlphaFoldDB" id="A0A8S2AG96"/>
<dbReference type="InterPro" id="IPR029033">
    <property type="entry name" value="His_PPase_superfam"/>
</dbReference>
<evidence type="ECO:0000313" key="1">
    <source>
        <dbReference type="EMBL" id="CAE6076652.1"/>
    </source>
</evidence>
<organism evidence="1 2">
    <name type="scientific">Arabidopsis arenosa</name>
    <name type="common">Sand rock-cress</name>
    <name type="synonym">Cardaminopsis arenosa</name>
    <dbReference type="NCBI Taxonomy" id="38785"/>
    <lineage>
        <taxon>Eukaryota</taxon>
        <taxon>Viridiplantae</taxon>
        <taxon>Streptophyta</taxon>
        <taxon>Embryophyta</taxon>
        <taxon>Tracheophyta</taxon>
        <taxon>Spermatophyta</taxon>
        <taxon>Magnoliopsida</taxon>
        <taxon>eudicotyledons</taxon>
        <taxon>Gunneridae</taxon>
        <taxon>Pentapetalae</taxon>
        <taxon>rosids</taxon>
        <taxon>malvids</taxon>
        <taxon>Brassicales</taxon>
        <taxon>Brassicaceae</taxon>
        <taxon>Camelineae</taxon>
        <taxon>Arabidopsis</taxon>
    </lineage>
</organism>
<gene>
    <name evidence="1" type="ORF">AARE701A_LOCUS13712</name>
</gene>
<evidence type="ECO:0000313" key="2">
    <source>
        <dbReference type="Proteomes" id="UP000682877"/>
    </source>
</evidence>
<dbReference type="EMBL" id="LR999455">
    <property type="protein sequence ID" value="CAE6076652.1"/>
    <property type="molecule type" value="Genomic_DNA"/>
</dbReference>
<dbReference type="SUPFAM" id="SSF53254">
    <property type="entry name" value="Phosphoglycerate mutase-like"/>
    <property type="match status" value="1"/>
</dbReference>
<dbReference type="InterPro" id="IPR052765">
    <property type="entry name" value="PGM-Related"/>
</dbReference>
<accession>A0A8S2AG96</accession>
<evidence type="ECO:0008006" key="3">
    <source>
        <dbReference type="Google" id="ProtNLM"/>
    </source>
</evidence>